<comment type="caution">
    <text evidence="1">The sequence shown here is derived from an EMBL/GenBank/DDBJ whole genome shotgun (WGS) entry which is preliminary data.</text>
</comment>
<keyword evidence="2" id="KW-1185">Reference proteome</keyword>
<evidence type="ECO:0000313" key="1">
    <source>
        <dbReference type="EMBL" id="CAG8730256.1"/>
    </source>
</evidence>
<organism evidence="1 2">
    <name type="scientific">Cetraspora pellucida</name>
    <dbReference type="NCBI Taxonomy" id="1433469"/>
    <lineage>
        <taxon>Eukaryota</taxon>
        <taxon>Fungi</taxon>
        <taxon>Fungi incertae sedis</taxon>
        <taxon>Mucoromycota</taxon>
        <taxon>Glomeromycotina</taxon>
        <taxon>Glomeromycetes</taxon>
        <taxon>Diversisporales</taxon>
        <taxon>Gigasporaceae</taxon>
        <taxon>Cetraspora</taxon>
    </lineage>
</organism>
<protein>
    <submittedName>
        <fullName evidence="1">11436_t:CDS:1</fullName>
    </submittedName>
</protein>
<feature type="non-terminal residue" evidence="1">
    <location>
        <position position="100"/>
    </location>
</feature>
<dbReference type="EMBL" id="CAJVPW010033087">
    <property type="protein sequence ID" value="CAG8730256.1"/>
    <property type="molecule type" value="Genomic_DNA"/>
</dbReference>
<name>A0ACA9Q1Y8_9GLOM</name>
<feature type="non-terminal residue" evidence="1">
    <location>
        <position position="1"/>
    </location>
</feature>
<reference evidence="1" key="1">
    <citation type="submission" date="2021-06" db="EMBL/GenBank/DDBJ databases">
        <authorList>
            <person name="Kallberg Y."/>
            <person name="Tangrot J."/>
            <person name="Rosling A."/>
        </authorList>
    </citation>
    <scope>NUCLEOTIDE SEQUENCE</scope>
    <source>
        <strain evidence="1">28 12/20/2015</strain>
    </source>
</reference>
<dbReference type="Proteomes" id="UP000789366">
    <property type="component" value="Unassembled WGS sequence"/>
</dbReference>
<proteinExistence type="predicted"/>
<gene>
    <name evidence="1" type="ORF">SPELUC_LOCUS13060</name>
</gene>
<evidence type="ECO:0000313" key="2">
    <source>
        <dbReference type="Proteomes" id="UP000789366"/>
    </source>
</evidence>
<sequence>RNPAASKRNTAEQFDISPKQLREWIKKKKELKNAPPYVRRLNIGAHPTYPLLESDLMSWIKSLRSKQKAVTLHMIRTKAKQLAKQSRFTSVYLRINECKW</sequence>
<accession>A0ACA9Q1Y8</accession>